<dbReference type="InterPro" id="IPR017853">
    <property type="entry name" value="GH"/>
</dbReference>
<reference evidence="8" key="1">
    <citation type="journal article" date="2019" name="Int. J. Syst. Evol. Microbiol.">
        <title>The Global Catalogue of Microorganisms (GCM) 10K type strain sequencing project: providing services to taxonomists for standard genome sequencing and annotation.</title>
        <authorList>
            <consortium name="The Broad Institute Genomics Platform"/>
            <consortium name="The Broad Institute Genome Sequencing Center for Infectious Disease"/>
            <person name="Wu L."/>
            <person name="Ma J."/>
        </authorList>
    </citation>
    <scope>NUCLEOTIDE SEQUENCE [LARGE SCALE GENOMIC DNA]</scope>
    <source>
        <strain evidence="8">CGMCC 4.7466</strain>
    </source>
</reference>
<dbReference type="Gene3D" id="3.20.20.80">
    <property type="entry name" value="Glycosidases"/>
    <property type="match status" value="1"/>
</dbReference>
<dbReference type="GO" id="GO:0016787">
    <property type="term" value="F:hydrolase activity"/>
    <property type="evidence" value="ECO:0007669"/>
    <property type="project" value="UniProtKB-KW"/>
</dbReference>
<dbReference type="InterPro" id="IPR051913">
    <property type="entry name" value="GH2_Domain-Containing"/>
</dbReference>
<evidence type="ECO:0000313" key="7">
    <source>
        <dbReference type="EMBL" id="MFC4870297.1"/>
    </source>
</evidence>
<dbReference type="SUPFAM" id="SSF49785">
    <property type="entry name" value="Galactose-binding domain-like"/>
    <property type="match status" value="1"/>
</dbReference>
<organism evidence="7 8">
    <name type="scientific">Negadavirga shengliensis</name>
    <dbReference type="NCBI Taxonomy" id="1389218"/>
    <lineage>
        <taxon>Bacteria</taxon>
        <taxon>Pseudomonadati</taxon>
        <taxon>Bacteroidota</taxon>
        <taxon>Cytophagia</taxon>
        <taxon>Cytophagales</taxon>
        <taxon>Cyclobacteriaceae</taxon>
        <taxon>Negadavirga</taxon>
    </lineage>
</organism>
<dbReference type="InterPro" id="IPR036156">
    <property type="entry name" value="Beta-gal/glucu_dom_sf"/>
</dbReference>
<keyword evidence="8" id="KW-1185">Reference proteome</keyword>
<evidence type="ECO:0000256" key="2">
    <source>
        <dbReference type="ARBA" id="ARBA00022801"/>
    </source>
</evidence>
<dbReference type="Pfam" id="PF02836">
    <property type="entry name" value="Glyco_hydro_2_C"/>
    <property type="match status" value="1"/>
</dbReference>
<evidence type="ECO:0000259" key="4">
    <source>
        <dbReference type="Pfam" id="PF00703"/>
    </source>
</evidence>
<dbReference type="Gene3D" id="2.60.40.10">
    <property type="entry name" value="Immunoglobulins"/>
    <property type="match status" value="1"/>
</dbReference>
<comment type="similarity">
    <text evidence="1">Belongs to the glycosyl hydrolase 2 family.</text>
</comment>
<sequence>MNSHFKFNIILSLLLSIHAYVRGQESLPVPSIASPWAHEVDHEAPHQAYPRPQMKRDTWINLNGQWDYSIAKKGTGIPESFDGKITVPFPVESQLSGVGKKVSDDRELWYYRTIGLNPVRKNEKVLLHFGAVDWETEVFVNGASVGIHQGGYDPFYFDITQALRKGQVQKIAVRVWDPTDKGPQPRGKQVNEPKGIWYTPVTGIWQTVWLETVPESHIAHIKNSCNFDKGTIKVSPEINNPDPGYRIKVTAYAKGQKVGEQTKNVGEELEIMIADPQYWSPESPFLYDLEISLLSGNRELDKVESYAAIRQISVGYDEKGVQRMLLNGAFVFQYGPLDQGWWPDGLYTAPHEDAMVFDIEKTKEMGFNMIRKHVKVEPATWYYHCDRIGMMVWQDMPNGDHGNRWERRPGIVGVGTEKEREKASESIFKNEWKAIIDANYNFPSIVAWVPFNEAWGQFKTKQITEWTQNYDQSRMVNSASGGNFILDGTKVIGDIIDLHNYPDAAMPDPGIYGKENIIVLGEFGGLGLPVEGHTWQEKDNWGYQSFENKQALAERYEQLIQAMKHLIANGLSAAVYTQTTDVEVETNGLMTYDRKTIKFDEGWMKQLHQNLYDVRININK</sequence>
<gene>
    <name evidence="7" type="ORF">ACFPFU_01280</name>
</gene>
<dbReference type="SUPFAM" id="SSF49303">
    <property type="entry name" value="beta-Galactosidase/glucuronidase domain"/>
    <property type="match status" value="1"/>
</dbReference>
<proteinExistence type="inferred from homology"/>
<dbReference type="InterPro" id="IPR013783">
    <property type="entry name" value="Ig-like_fold"/>
</dbReference>
<dbReference type="PANTHER" id="PTHR42732">
    <property type="entry name" value="BETA-GALACTOSIDASE"/>
    <property type="match status" value="1"/>
</dbReference>
<feature type="domain" description="Glycoside hydrolase family 2 immunoglobulin-like beta-sandwich" evidence="4">
    <location>
        <begin position="225"/>
        <end position="310"/>
    </location>
</feature>
<evidence type="ECO:0000313" key="8">
    <source>
        <dbReference type="Proteomes" id="UP001595818"/>
    </source>
</evidence>
<accession>A0ABV9SVN4</accession>
<dbReference type="Gene3D" id="2.60.120.260">
    <property type="entry name" value="Galactose-binding domain-like"/>
    <property type="match status" value="1"/>
</dbReference>
<dbReference type="InterPro" id="IPR006104">
    <property type="entry name" value="Glyco_hydro_2_N"/>
</dbReference>
<dbReference type="InterPro" id="IPR008979">
    <property type="entry name" value="Galactose-bd-like_sf"/>
</dbReference>
<evidence type="ECO:0000259" key="5">
    <source>
        <dbReference type="Pfam" id="PF02836"/>
    </source>
</evidence>
<feature type="domain" description="Glycosyl hydrolases family 2 sugar binding" evidence="6">
    <location>
        <begin position="106"/>
        <end position="179"/>
    </location>
</feature>
<dbReference type="RefSeq" id="WP_377060708.1">
    <property type="nucleotide sequence ID" value="NZ_JBHSJJ010000001.1"/>
</dbReference>
<dbReference type="EMBL" id="JBHSJJ010000001">
    <property type="protein sequence ID" value="MFC4870297.1"/>
    <property type="molecule type" value="Genomic_DNA"/>
</dbReference>
<dbReference type="Proteomes" id="UP001595818">
    <property type="component" value="Unassembled WGS sequence"/>
</dbReference>
<dbReference type="Pfam" id="PF02837">
    <property type="entry name" value="Glyco_hydro_2_N"/>
    <property type="match status" value="1"/>
</dbReference>
<dbReference type="Pfam" id="PF00703">
    <property type="entry name" value="Glyco_hydro_2"/>
    <property type="match status" value="1"/>
</dbReference>
<keyword evidence="2 7" id="KW-0378">Hydrolase</keyword>
<dbReference type="InterPro" id="IPR006103">
    <property type="entry name" value="Glyco_hydro_2_cat"/>
</dbReference>
<dbReference type="PANTHER" id="PTHR42732:SF2">
    <property type="entry name" value="BETA-MANNOSIDASE"/>
    <property type="match status" value="1"/>
</dbReference>
<dbReference type="InterPro" id="IPR006102">
    <property type="entry name" value="Ig-like_GH2"/>
</dbReference>
<feature type="domain" description="Glycoside hydrolase family 2 catalytic" evidence="5">
    <location>
        <begin position="352"/>
        <end position="594"/>
    </location>
</feature>
<evidence type="ECO:0000256" key="3">
    <source>
        <dbReference type="ARBA" id="ARBA00023295"/>
    </source>
</evidence>
<protein>
    <submittedName>
        <fullName evidence="7">Glycoside hydrolase family 2 protein</fullName>
    </submittedName>
</protein>
<evidence type="ECO:0000259" key="6">
    <source>
        <dbReference type="Pfam" id="PF02837"/>
    </source>
</evidence>
<dbReference type="SUPFAM" id="SSF51445">
    <property type="entry name" value="(Trans)glycosidases"/>
    <property type="match status" value="1"/>
</dbReference>
<keyword evidence="3" id="KW-0326">Glycosidase</keyword>
<comment type="caution">
    <text evidence="7">The sequence shown here is derived from an EMBL/GenBank/DDBJ whole genome shotgun (WGS) entry which is preliminary data.</text>
</comment>
<name>A0ABV9SVN4_9BACT</name>
<evidence type="ECO:0000256" key="1">
    <source>
        <dbReference type="ARBA" id="ARBA00007401"/>
    </source>
</evidence>